<dbReference type="GO" id="GO:0016887">
    <property type="term" value="F:ATP hydrolysis activity"/>
    <property type="evidence" value="ECO:0007669"/>
    <property type="project" value="InterPro"/>
</dbReference>
<feature type="region of interest" description="Disordered" evidence="1">
    <location>
        <begin position="635"/>
        <end position="702"/>
    </location>
</feature>
<dbReference type="GO" id="GO:0005524">
    <property type="term" value="F:ATP binding"/>
    <property type="evidence" value="ECO:0007669"/>
    <property type="project" value="InterPro"/>
</dbReference>
<sequence>MAHGGVGEPSSEKLHPFFVKAAGNDLHSTPSLTTPSPRPDSGDEHRRKKRRKTDSSLARDEAEARKPCQKRRNGVVGGASVDGGIECHLLRPQHNPLPAESTIMAQPVGEFPTPPLSDTSVKQSVQPLGFGKAVEPSVSDHERLQTTPSNTKKVLKFNPKTGTLGSPPKRKEKKSPSLMVYIRYGRDERNRKDIGDKVTHILEGKLPIPETPTKNRAIRASAKPNDHSVEQSVAPKTTHPFFTSKGRPQPSEQSEPIEPAKKPPALKHSVFMSTPVSPRKQRNPFASTDTSKMSLFGIKSSGTKTPGAMYPMWPPAEMSHVRGEDLGGTNVERADSETIISRKSKGHVTTIRPKESILSRLVGRLDLNTVRGSLPKDEDTFTPAPAVLRLPQRRFESGLKLQQRIIPQLAASSVAVLTNADDSSQDELATAPQPKIHPTISRHYDSLATQLSAYDKSNCESLSWTQKHAPTTAAQVLQTGKEAVLLKQWLEAMKVQSVETGGDASGDRGKAKSDGAPKKRRKNKLDGFVVDSDDEASEMDELSDEDNEILAGVSLVKKSVIRSGDVAGRGPKDQGRLKNTIVISGPHGCGKTAAVYAVANELGFEIFEINSSSRRSGKDILEKVGDMTRNHLVQQHRAQLASAGGDEDDEVDRDIKSGKQGMMTSFFKPKSAAGRKRQTKKQPKEKADKAPKGSPPKSQKQSLVLLEEADVLYEEDKQFWATLIGMMVQSKRPFVVTCNDEDLIPIQSLNLHGIFRFSHPPASLAVDLCLLIAANEGHALGRAAVESLYRSRGDDLRATITELNYWCQMGVGDRRGGFDWFYLRWPKGSDLDENGDVVRVISENTYLQGMGWVGRDMMATTPDRLVVEEEVLHQVWDAWQLDMGDWYDSLNNIQAPASAVLQAASQPTERLKALVAYDEFCGAMSEADICSSGAFETMLREHIDPTLPALTTSVRDDFTIGRTLLEVDPVASSASPNAAISTSMKSLTREIWHNYAAGLEKLADTSALRAVDEGMAISILDASFRTHHHQLGRLDVARAFDAIAISPKTQPTSHLDPSVFDRTMRLIVLDVAPWVRGIVAFEHQLMQERLKLSNLLSEGGKKKRMRTTRSAISALEGGERRTTRRERYFGNCLSTGVVMRTGAESFQDAVPDKMQEGDPEDGVGSSSLSVESP</sequence>
<dbReference type="InterPro" id="IPR027417">
    <property type="entry name" value="P-loop_NTPase"/>
</dbReference>
<accession>A0A2K3QFF0</accession>
<reference evidence="3 4" key="1">
    <citation type="submission" date="2017-08" db="EMBL/GenBank/DDBJ databases">
        <title>Harnessing the power of phylogenomics to disentangle the directionality and signatures of interkingdom host jumping in the parasitic fungal genus Tolypocladium.</title>
        <authorList>
            <person name="Quandt C.A."/>
            <person name="Patterson W."/>
            <person name="Spatafora J.W."/>
        </authorList>
    </citation>
    <scope>NUCLEOTIDE SEQUENCE [LARGE SCALE GENOMIC DNA]</scope>
    <source>
        <strain evidence="3 4">CBS 113982</strain>
    </source>
</reference>
<dbReference type="GO" id="GO:0003677">
    <property type="term" value="F:DNA binding"/>
    <property type="evidence" value="ECO:0007669"/>
    <property type="project" value="TreeGrafter"/>
</dbReference>
<dbReference type="SUPFAM" id="SSF52540">
    <property type="entry name" value="P-loop containing nucleoside triphosphate hydrolases"/>
    <property type="match status" value="1"/>
</dbReference>
<dbReference type="OrthoDB" id="9996895at2759"/>
<evidence type="ECO:0000256" key="1">
    <source>
        <dbReference type="SAM" id="MobiDB-lite"/>
    </source>
</evidence>
<feature type="compositionally biased region" description="Low complexity" evidence="1">
    <location>
        <begin position="248"/>
        <end position="257"/>
    </location>
</feature>
<evidence type="ECO:0000313" key="4">
    <source>
        <dbReference type="Proteomes" id="UP000236621"/>
    </source>
</evidence>
<dbReference type="CDD" id="cd00009">
    <property type="entry name" value="AAA"/>
    <property type="match status" value="1"/>
</dbReference>
<dbReference type="Proteomes" id="UP000236621">
    <property type="component" value="Unassembled WGS sequence"/>
</dbReference>
<dbReference type="InterPro" id="IPR003593">
    <property type="entry name" value="AAA+_ATPase"/>
</dbReference>
<organism evidence="3 4">
    <name type="scientific">Tolypocladium capitatum</name>
    <dbReference type="NCBI Taxonomy" id="45235"/>
    <lineage>
        <taxon>Eukaryota</taxon>
        <taxon>Fungi</taxon>
        <taxon>Dikarya</taxon>
        <taxon>Ascomycota</taxon>
        <taxon>Pezizomycotina</taxon>
        <taxon>Sordariomycetes</taxon>
        <taxon>Hypocreomycetidae</taxon>
        <taxon>Hypocreales</taxon>
        <taxon>Ophiocordycipitaceae</taxon>
        <taxon>Tolypocladium</taxon>
    </lineage>
</organism>
<dbReference type="SMART" id="SM00382">
    <property type="entry name" value="AAA"/>
    <property type="match status" value="1"/>
</dbReference>
<feature type="compositionally biased region" description="Basic and acidic residues" evidence="1">
    <location>
        <begin position="53"/>
        <end position="66"/>
    </location>
</feature>
<feature type="compositionally biased region" description="Basic and acidic residues" evidence="1">
    <location>
        <begin position="505"/>
        <end position="517"/>
    </location>
</feature>
<feature type="region of interest" description="Disordered" evidence="1">
    <location>
        <begin position="206"/>
        <end position="266"/>
    </location>
</feature>
<name>A0A2K3QFF0_9HYPO</name>
<feature type="domain" description="AAA+ ATPase" evidence="2">
    <location>
        <begin position="577"/>
        <end position="794"/>
    </location>
</feature>
<feature type="region of interest" description="Disordered" evidence="1">
    <location>
        <begin position="1"/>
        <end position="78"/>
    </location>
</feature>
<protein>
    <submittedName>
        <fullName evidence="3">Telomere length regulation protein elg1</fullName>
    </submittedName>
</protein>
<proteinExistence type="predicted"/>
<dbReference type="InterPro" id="IPR003959">
    <property type="entry name" value="ATPase_AAA_core"/>
</dbReference>
<comment type="caution">
    <text evidence="3">The sequence shown here is derived from an EMBL/GenBank/DDBJ whole genome shotgun (WGS) entry which is preliminary data.</text>
</comment>
<evidence type="ECO:0000259" key="2">
    <source>
        <dbReference type="SMART" id="SM00382"/>
    </source>
</evidence>
<gene>
    <name evidence="3" type="ORF">TCAP_03806</name>
</gene>
<feature type="compositionally biased region" description="Polar residues" evidence="1">
    <location>
        <begin position="1164"/>
        <end position="1173"/>
    </location>
</feature>
<dbReference type="GO" id="GO:0005634">
    <property type="term" value="C:nucleus"/>
    <property type="evidence" value="ECO:0007669"/>
    <property type="project" value="TreeGrafter"/>
</dbReference>
<feature type="region of interest" description="Disordered" evidence="1">
    <location>
        <begin position="1144"/>
        <end position="1173"/>
    </location>
</feature>
<dbReference type="PANTHER" id="PTHR23389">
    <property type="entry name" value="CHROMOSOME TRANSMISSION FIDELITY FACTOR 18"/>
    <property type="match status" value="1"/>
</dbReference>
<dbReference type="STRING" id="45235.A0A2K3QFF0"/>
<feature type="region of interest" description="Disordered" evidence="1">
    <location>
        <begin position="498"/>
        <end position="537"/>
    </location>
</feature>
<dbReference type="AlphaFoldDB" id="A0A2K3QFF0"/>
<dbReference type="PANTHER" id="PTHR23389:SF21">
    <property type="entry name" value="ATPASE FAMILY AAA DOMAIN-CONTAINING PROTEIN 5"/>
    <property type="match status" value="1"/>
</dbReference>
<evidence type="ECO:0000313" key="3">
    <source>
        <dbReference type="EMBL" id="PNY26262.1"/>
    </source>
</evidence>
<dbReference type="Gene3D" id="3.40.50.300">
    <property type="entry name" value="P-loop containing nucleotide triphosphate hydrolases"/>
    <property type="match status" value="1"/>
</dbReference>
<keyword evidence="4" id="KW-1185">Reference proteome</keyword>
<dbReference type="EMBL" id="NRSZ01000576">
    <property type="protein sequence ID" value="PNY26262.1"/>
    <property type="molecule type" value="Genomic_DNA"/>
</dbReference>
<dbReference type="Pfam" id="PF00004">
    <property type="entry name" value="AAA"/>
    <property type="match status" value="1"/>
</dbReference>
<feature type="region of interest" description="Disordered" evidence="1">
    <location>
        <begin position="133"/>
        <end position="178"/>
    </location>
</feature>
<feature type="compositionally biased region" description="Basic and acidic residues" evidence="1">
    <location>
        <begin position="682"/>
        <end position="691"/>
    </location>
</feature>